<sequence length="265" mass="28974">MNRIVRRAALILPAAALLIAAGEPQHYQSSPERRTVEDTRDWGPWAGPFREQLVPSLMQDFGEKYLYAPANAALPAPASDEQRVVFIGDSITDLWDLEKFFPGEPYINRGIGSQVTAQMLVRFEQDVVALRPKAVVILGGVNDVSGFLQVESEEGIVSNIEAMADIADRHGIAVVLCSILPVTNTPQADYVETERKPAQLRRINARLAALATSRGYAFADYTPVLANESGLLQQRFTRDGVHPLASGYARMAPIVHAAIESALSH</sequence>
<feature type="chain" id="PRO_5037619919" evidence="1">
    <location>
        <begin position="21"/>
        <end position="265"/>
    </location>
</feature>
<feature type="domain" description="SGNH hydrolase-type esterase" evidence="2">
    <location>
        <begin position="86"/>
        <end position="250"/>
    </location>
</feature>
<evidence type="ECO:0000313" key="3">
    <source>
        <dbReference type="EMBL" id="MBH0114881.1"/>
    </source>
</evidence>
<dbReference type="InterPro" id="IPR051532">
    <property type="entry name" value="Ester_Hydrolysis_Enzymes"/>
</dbReference>
<dbReference type="GO" id="GO:0004622">
    <property type="term" value="F:phosphatidylcholine lysophospholipase activity"/>
    <property type="evidence" value="ECO:0007669"/>
    <property type="project" value="TreeGrafter"/>
</dbReference>
<protein>
    <submittedName>
        <fullName evidence="3">GDSL family lipase</fullName>
    </submittedName>
</protein>
<proteinExistence type="predicted"/>
<gene>
    <name evidence="3" type="ORF">I5E68_18190</name>
</gene>
<organism evidence="3 4">
    <name type="scientific">Novosphingobium aureum</name>
    <dbReference type="NCBI Taxonomy" id="2792964"/>
    <lineage>
        <taxon>Bacteria</taxon>
        <taxon>Pseudomonadati</taxon>
        <taxon>Pseudomonadota</taxon>
        <taxon>Alphaproteobacteria</taxon>
        <taxon>Sphingomonadales</taxon>
        <taxon>Sphingomonadaceae</taxon>
        <taxon>Novosphingobium</taxon>
    </lineage>
</organism>
<keyword evidence="1" id="KW-0732">Signal</keyword>
<evidence type="ECO:0000259" key="2">
    <source>
        <dbReference type="Pfam" id="PF13472"/>
    </source>
</evidence>
<accession>A0A931MN66</accession>
<feature type="signal peptide" evidence="1">
    <location>
        <begin position="1"/>
        <end position="20"/>
    </location>
</feature>
<dbReference type="Proteomes" id="UP000617634">
    <property type="component" value="Unassembled WGS sequence"/>
</dbReference>
<keyword evidence="4" id="KW-1185">Reference proteome</keyword>
<dbReference type="InterPro" id="IPR013830">
    <property type="entry name" value="SGNH_hydro"/>
</dbReference>
<dbReference type="AlphaFoldDB" id="A0A931MN66"/>
<dbReference type="SUPFAM" id="SSF52266">
    <property type="entry name" value="SGNH hydrolase"/>
    <property type="match status" value="1"/>
</dbReference>
<comment type="caution">
    <text evidence="3">The sequence shown here is derived from an EMBL/GenBank/DDBJ whole genome shotgun (WGS) entry which is preliminary data.</text>
</comment>
<evidence type="ECO:0000313" key="4">
    <source>
        <dbReference type="Proteomes" id="UP000617634"/>
    </source>
</evidence>
<dbReference type="PANTHER" id="PTHR30383">
    <property type="entry name" value="THIOESTERASE 1/PROTEASE 1/LYSOPHOSPHOLIPASE L1"/>
    <property type="match status" value="1"/>
</dbReference>
<reference evidence="3" key="1">
    <citation type="submission" date="2020-11" db="EMBL/GenBank/DDBJ databases">
        <title>Novosphingobium aureum sp. nov., a marine bacterium isolated from sediment of a salt flat.</title>
        <authorList>
            <person name="Yoo Y."/>
            <person name="Kim J.-J."/>
        </authorList>
    </citation>
    <scope>NUCLEOTIDE SEQUENCE</scope>
    <source>
        <strain evidence="3">YJ-S2-02</strain>
    </source>
</reference>
<dbReference type="Gene3D" id="3.40.50.1110">
    <property type="entry name" value="SGNH hydrolase"/>
    <property type="match status" value="1"/>
</dbReference>
<dbReference type="Pfam" id="PF13472">
    <property type="entry name" value="Lipase_GDSL_2"/>
    <property type="match status" value="1"/>
</dbReference>
<dbReference type="InterPro" id="IPR036514">
    <property type="entry name" value="SGNH_hydro_sf"/>
</dbReference>
<dbReference type="RefSeq" id="WP_197166819.1">
    <property type="nucleotide sequence ID" value="NZ_JADZGI010000004.1"/>
</dbReference>
<name>A0A931MN66_9SPHN</name>
<evidence type="ECO:0000256" key="1">
    <source>
        <dbReference type="SAM" id="SignalP"/>
    </source>
</evidence>
<dbReference type="EMBL" id="JADZGI010000004">
    <property type="protein sequence ID" value="MBH0114881.1"/>
    <property type="molecule type" value="Genomic_DNA"/>
</dbReference>
<dbReference type="PANTHER" id="PTHR30383:SF5">
    <property type="entry name" value="SGNH HYDROLASE-TYPE ESTERASE DOMAIN-CONTAINING PROTEIN"/>
    <property type="match status" value="1"/>
</dbReference>